<evidence type="ECO:0000313" key="3">
    <source>
        <dbReference type="Proteomes" id="UP000245764"/>
    </source>
</evidence>
<accession>A0A2H1FZM4</accession>
<dbReference type="CDD" id="cd24163">
    <property type="entry name" value="RWDD2_C"/>
    <property type="match status" value="1"/>
</dbReference>
<evidence type="ECO:0000259" key="1">
    <source>
        <dbReference type="Pfam" id="PF06544"/>
    </source>
</evidence>
<name>A0A2H1FZM4_ZYMTR</name>
<dbReference type="Pfam" id="PF06544">
    <property type="entry name" value="Prp3_C"/>
    <property type="match status" value="1"/>
</dbReference>
<dbReference type="InterPro" id="IPR016135">
    <property type="entry name" value="UBQ-conjugating_enzyme/RWD"/>
</dbReference>
<gene>
    <name evidence="2" type="ORF">ZT1E4_G3377</name>
</gene>
<sequence>MSASRTLFLDGRTSLEDANDHECRPDRSYVDDMPPNWATSKTHLCGVSWPQSSPLQNISVCCSDNKPVKVSHACFHYCETELDLFGFSHCVRDKFMPEHYMVSCNFAEGHEIGYSMVKCHPQREDVAVRLDHIDLLRAMYPADDEILMDQETEVMLSNARTWCEDGATERPGMTATISLSLVLTLSVAVKQDSWKLTLTIELPLAPLELVGAEVPLEGRLRVGADWLTKAEALRLQVDLPEDDILSAIDIVRDRATEHLATLQQTAVVAGDISGPEVRAWFYFPSISTRAKRDDLVNHAPSFGLTGFLLAGKPGVLCLEGGAQRIDDFMKFIKTESWGDIPPGHKKVSEVLRESCTERSFSRMEEITDQLEKRGQRSNRSDMKGLEQWLAARGLGESFAKVLM</sequence>
<reference evidence="3" key="1">
    <citation type="submission" date="2017-05" db="EMBL/GenBank/DDBJ databases">
        <authorList>
            <person name="Song R."/>
            <person name="Chenine A.L."/>
            <person name="Ruprecht R.M."/>
        </authorList>
    </citation>
    <scope>NUCLEOTIDE SEQUENCE [LARGE SCALE GENOMIC DNA]</scope>
</reference>
<organism evidence="2 3">
    <name type="scientific">Zymoseptoria tritici ST99CH_1E4</name>
    <dbReference type="NCBI Taxonomy" id="1276532"/>
    <lineage>
        <taxon>Eukaryota</taxon>
        <taxon>Fungi</taxon>
        <taxon>Dikarya</taxon>
        <taxon>Ascomycota</taxon>
        <taxon>Pezizomycotina</taxon>
        <taxon>Dothideomycetes</taxon>
        <taxon>Dothideomycetidae</taxon>
        <taxon>Mycosphaerellales</taxon>
        <taxon>Mycosphaerellaceae</taxon>
        <taxon>Zymoseptoria</taxon>
    </lineage>
</organism>
<dbReference type="EMBL" id="LT854254">
    <property type="protein sequence ID" value="SMR46759.1"/>
    <property type="molecule type" value="Genomic_DNA"/>
</dbReference>
<feature type="domain" description="Small nuclear ribonucleoprotein Prp3 C-terminal" evidence="1">
    <location>
        <begin position="279"/>
        <end position="373"/>
    </location>
</feature>
<evidence type="ECO:0000313" key="2">
    <source>
        <dbReference type="EMBL" id="SMR46759.1"/>
    </source>
</evidence>
<dbReference type="Proteomes" id="UP000245764">
    <property type="component" value="Chromosome 2"/>
</dbReference>
<dbReference type="Gene3D" id="3.10.110.10">
    <property type="entry name" value="Ubiquitin Conjugating Enzyme"/>
    <property type="match status" value="1"/>
</dbReference>
<protein>
    <recommendedName>
        <fullName evidence="1">Small nuclear ribonucleoprotein Prp3 C-terminal domain-containing protein</fullName>
    </recommendedName>
</protein>
<proteinExistence type="predicted"/>
<dbReference type="InterPro" id="IPR017359">
    <property type="entry name" value="Phi-like"/>
</dbReference>
<dbReference type="PANTHER" id="PTHR15955">
    <property type="entry name" value="RWD DOMAIN CONTAINING PROTEIN 2"/>
    <property type="match status" value="1"/>
</dbReference>
<dbReference type="SUPFAM" id="SSF54495">
    <property type="entry name" value="UBC-like"/>
    <property type="match status" value="1"/>
</dbReference>
<dbReference type="PANTHER" id="PTHR15955:SF10">
    <property type="entry name" value="DUF1115 DOMAIN PROTEIN (AFU_ORTHOLOGUE AFUA_5G14750)"/>
    <property type="match status" value="1"/>
</dbReference>
<dbReference type="InterPro" id="IPR010541">
    <property type="entry name" value="Prp3_C"/>
</dbReference>
<dbReference type="InterPro" id="IPR059181">
    <property type="entry name" value="RWDD2A-B_C"/>
</dbReference>
<dbReference type="AlphaFoldDB" id="A0A2H1FZM4"/>